<feature type="domain" description="EAL" evidence="1">
    <location>
        <begin position="162"/>
        <end position="415"/>
    </location>
</feature>
<dbReference type="InterPro" id="IPR035919">
    <property type="entry name" value="EAL_sf"/>
</dbReference>
<dbReference type="InterPro" id="IPR029787">
    <property type="entry name" value="Nucleotide_cyclase"/>
</dbReference>
<dbReference type="PROSITE" id="PS50887">
    <property type="entry name" value="GGDEF"/>
    <property type="match status" value="1"/>
</dbReference>
<feature type="domain" description="GGDEF" evidence="2">
    <location>
        <begin position="32"/>
        <end position="153"/>
    </location>
</feature>
<dbReference type="InterPro" id="IPR050706">
    <property type="entry name" value="Cyclic-di-GMP_PDE-like"/>
</dbReference>
<dbReference type="SMART" id="SM00267">
    <property type="entry name" value="GGDEF"/>
    <property type="match status" value="1"/>
</dbReference>
<dbReference type="InterPro" id="IPR001633">
    <property type="entry name" value="EAL_dom"/>
</dbReference>
<dbReference type="PANTHER" id="PTHR33121:SF71">
    <property type="entry name" value="OXYGEN SENSOR PROTEIN DOSP"/>
    <property type="match status" value="1"/>
</dbReference>
<keyword evidence="4" id="KW-1185">Reference proteome</keyword>
<dbReference type="SMART" id="SM00052">
    <property type="entry name" value="EAL"/>
    <property type="match status" value="1"/>
</dbReference>
<dbReference type="Pfam" id="PF00563">
    <property type="entry name" value="EAL"/>
    <property type="match status" value="1"/>
</dbReference>
<dbReference type="Proteomes" id="UP000825679">
    <property type="component" value="Chromosome"/>
</dbReference>
<gene>
    <name evidence="3" type="ORF">K4H28_00510</name>
</gene>
<organism evidence="3 4">
    <name type="scientific">Deefgea tanakiae</name>
    <dbReference type="NCBI Taxonomy" id="2865840"/>
    <lineage>
        <taxon>Bacteria</taxon>
        <taxon>Pseudomonadati</taxon>
        <taxon>Pseudomonadota</taxon>
        <taxon>Betaproteobacteria</taxon>
        <taxon>Neisseriales</taxon>
        <taxon>Chitinibacteraceae</taxon>
        <taxon>Deefgea</taxon>
    </lineage>
</organism>
<reference evidence="3 4" key="1">
    <citation type="submission" date="2021-08" db="EMBL/GenBank/DDBJ databases">
        <title>complete genome sequencing of Deefgea sp. D25.</title>
        <authorList>
            <person name="Bae J.-W."/>
            <person name="Gim D.-H."/>
        </authorList>
    </citation>
    <scope>NUCLEOTIDE SEQUENCE [LARGE SCALE GENOMIC DNA]</scope>
    <source>
        <strain evidence="3 4">D25</strain>
    </source>
</reference>
<dbReference type="Gene3D" id="3.20.20.450">
    <property type="entry name" value="EAL domain"/>
    <property type="match status" value="1"/>
</dbReference>
<evidence type="ECO:0000259" key="2">
    <source>
        <dbReference type="PROSITE" id="PS50887"/>
    </source>
</evidence>
<dbReference type="SUPFAM" id="SSF141868">
    <property type="entry name" value="EAL domain-like"/>
    <property type="match status" value="1"/>
</dbReference>
<dbReference type="InterPro" id="IPR043128">
    <property type="entry name" value="Rev_trsase/Diguanyl_cyclase"/>
</dbReference>
<dbReference type="PROSITE" id="PS50883">
    <property type="entry name" value="EAL"/>
    <property type="match status" value="1"/>
</dbReference>
<evidence type="ECO:0000259" key="1">
    <source>
        <dbReference type="PROSITE" id="PS50883"/>
    </source>
</evidence>
<proteinExistence type="predicted"/>
<evidence type="ECO:0000313" key="4">
    <source>
        <dbReference type="Proteomes" id="UP000825679"/>
    </source>
</evidence>
<name>A0ABX8Z5V4_9NEIS</name>
<dbReference type="InterPro" id="IPR000160">
    <property type="entry name" value="GGDEF_dom"/>
</dbReference>
<dbReference type="PANTHER" id="PTHR33121">
    <property type="entry name" value="CYCLIC DI-GMP PHOSPHODIESTERASE PDEF"/>
    <property type="match status" value="1"/>
</dbReference>
<protein>
    <submittedName>
        <fullName evidence="3">GGDEF domain-containing phosphodiesterase</fullName>
    </submittedName>
</protein>
<dbReference type="CDD" id="cd01948">
    <property type="entry name" value="EAL"/>
    <property type="match status" value="1"/>
</dbReference>
<dbReference type="RefSeq" id="WP_221006339.1">
    <property type="nucleotide sequence ID" value="NZ_CP081150.1"/>
</dbReference>
<sequence>MPSFQSSLDLAAIEFQQSQYLQSAIAATQAQRQCGVLHIELRHRPHAKQGESAIQHMAQALQPMLREHDQLFQIDNQTVVLLLPNIAGVSHAMLAANRAQTLLEDNPESIVRLHPHIGIAIYPDHGDNLPDLLHAACIAAREFGQENIGVYEAERDWLGTQIARLESPLRDALEQNRFHLAFQPKISCIDQSVTGAEILLRWDDEFLGSIPPDQIVNVAEHLGLMDTLTRWVIQSGLRQFALFRADGFTGSMSLNLCPSNLSDPSLAAYIANALEVWSIPANTLTLEITESALIDDIEMALKQLYQLKTMGCMLALDDFGTGYSSLSYLKRLPIDELKIDRSFIKTIEASSKDAAIVQSIIELAHRLDLTVTAEGVEDIVGVEFLQQHHCDTIQGFFYSRPLTFDAFKVFYAKSESTQ</sequence>
<dbReference type="EMBL" id="CP081150">
    <property type="protein sequence ID" value="QZA77961.1"/>
    <property type="molecule type" value="Genomic_DNA"/>
</dbReference>
<dbReference type="Gene3D" id="3.30.70.270">
    <property type="match status" value="1"/>
</dbReference>
<dbReference type="SUPFAM" id="SSF55073">
    <property type="entry name" value="Nucleotide cyclase"/>
    <property type="match status" value="1"/>
</dbReference>
<evidence type="ECO:0000313" key="3">
    <source>
        <dbReference type="EMBL" id="QZA77961.1"/>
    </source>
</evidence>
<dbReference type="Pfam" id="PF00990">
    <property type="entry name" value="GGDEF"/>
    <property type="match status" value="1"/>
</dbReference>
<accession>A0ABX8Z5V4</accession>